<name>J3MJV2_ORYBR</name>
<proteinExistence type="predicted"/>
<dbReference type="HOGENOM" id="CLU_2642073_0_0_1"/>
<dbReference type="AlphaFoldDB" id="J3MJV2"/>
<evidence type="ECO:0000313" key="2">
    <source>
        <dbReference type="Proteomes" id="UP000006038"/>
    </source>
</evidence>
<reference evidence="1" key="2">
    <citation type="submission" date="2013-04" db="UniProtKB">
        <authorList>
            <consortium name="EnsemblPlants"/>
        </authorList>
    </citation>
    <scope>IDENTIFICATION</scope>
</reference>
<dbReference type="Gramene" id="OB07G16840.1">
    <property type="protein sequence ID" value="OB07G16840.1"/>
    <property type="gene ID" value="OB07G16840"/>
</dbReference>
<organism evidence="1">
    <name type="scientific">Oryza brachyantha</name>
    <name type="common">malo sina</name>
    <dbReference type="NCBI Taxonomy" id="4533"/>
    <lineage>
        <taxon>Eukaryota</taxon>
        <taxon>Viridiplantae</taxon>
        <taxon>Streptophyta</taxon>
        <taxon>Embryophyta</taxon>
        <taxon>Tracheophyta</taxon>
        <taxon>Spermatophyta</taxon>
        <taxon>Magnoliopsida</taxon>
        <taxon>Liliopsida</taxon>
        <taxon>Poales</taxon>
        <taxon>Poaceae</taxon>
        <taxon>BOP clade</taxon>
        <taxon>Oryzoideae</taxon>
        <taxon>Oryzeae</taxon>
        <taxon>Oryzinae</taxon>
        <taxon>Oryza</taxon>
    </lineage>
</organism>
<sequence length="77" mass="9049">MFSTTWHRKQGSLHPDPITYCYCLTSIYSLYQSFIFSKLCFSSLHYPECTSRKERNCHECTFLGCILLHAYVALEID</sequence>
<protein>
    <submittedName>
        <fullName evidence="1">Uncharacterized protein</fullName>
    </submittedName>
</protein>
<reference evidence="1" key="1">
    <citation type="journal article" date="2013" name="Nat. Commun.">
        <title>Whole-genome sequencing of Oryza brachyantha reveals mechanisms underlying Oryza genome evolution.</title>
        <authorList>
            <person name="Chen J."/>
            <person name="Huang Q."/>
            <person name="Gao D."/>
            <person name="Wang J."/>
            <person name="Lang Y."/>
            <person name="Liu T."/>
            <person name="Li B."/>
            <person name="Bai Z."/>
            <person name="Luis Goicoechea J."/>
            <person name="Liang C."/>
            <person name="Chen C."/>
            <person name="Zhang W."/>
            <person name="Sun S."/>
            <person name="Liao Y."/>
            <person name="Zhang X."/>
            <person name="Yang L."/>
            <person name="Song C."/>
            <person name="Wang M."/>
            <person name="Shi J."/>
            <person name="Liu G."/>
            <person name="Liu J."/>
            <person name="Zhou H."/>
            <person name="Zhou W."/>
            <person name="Yu Q."/>
            <person name="An N."/>
            <person name="Chen Y."/>
            <person name="Cai Q."/>
            <person name="Wang B."/>
            <person name="Liu B."/>
            <person name="Min J."/>
            <person name="Huang Y."/>
            <person name="Wu H."/>
            <person name="Li Z."/>
            <person name="Zhang Y."/>
            <person name="Yin Y."/>
            <person name="Song W."/>
            <person name="Jiang J."/>
            <person name="Jackson S.A."/>
            <person name="Wing R.A."/>
            <person name="Wang J."/>
            <person name="Chen M."/>
        </authorList>
    </citation>
    <scope>NUCLEOTIDE SEQUENCE [LARGE SCALE GENOMIC DNA]</scope>
    <source>
        <strain evidence="1">cv. IRGC 101232</strain>
    </source>
</reference>
<dbReference type="Proteomes" id="UP000006038">
    <property type="component" value="Chromosome 7"/>
</dbReference>
<accession>J3MJV2</accession>
<evidence type="ECO:0000313" key="1">
    <source>
        <dbReference type="EnsemblPlants" id="OB07G16840.1"/>
    </source>
</evidence>
<dbReference type="EnsemblPlants" id="OB07G16840.1">
    <property type="protein sequence ID" value="OB07G16840.1"/>
    <property type="gene ID" value="OB07G16840"/>
</dbReference>
<keyword evidence="2" id="KW-1185">Reference proteome</keyword>